<feature type="active site" description="acceptor" evidence="1">
    <location>
        <position position="184"/>
    </location>
</feature>
<dbReference type="SFLD" id="SFLDS00001">
    <property type="entry name" value="Enolase"/>
    <property type="match status" value="1"/>
</dbReference>
<dbReference type="GO" id="GO:0047808">
    <property type="term" value="F:D(-)-tartrate dehydratase activity"/>
    <property type="evidence" value="ECO:0007669"/>
    <property type="project" value="InterPro"/>
</dbReference>
<dbReference type="InterPro" id="IPR013342">
    <property type="entry name" value="Mandelate_racemase_C"/>
</dbReference>
<organism evidence="4 5">
    <name type="scientific">Pusillimonas noertemannii</name>
    <dbReference type="NCBI Taxonomy" id="305977"/>
    <lineage>
        <taxon>Bacteria</taxon>
        <taxon>Pseudomonadati</taxon>
        <taxon>Pseudomonadota</taxon>
        <taxon>Betaproteobacteria</taxon>
        <taxon>Burkholderiales</taxon>
        <taxon>Alcaligenaceae</taxon>
        <taxon>Pusillimonas</taxon>
    </lineage>
</organism>
<dbReference type="RefSeq" id="WP_116517121.1">
    <property type="nucleotide sequence ID" value="NZ_JACCEX010000001.1"/>
</dbReference>
<dbReference type="PANTHER" id="PTHR48080:SF5">
    <property type="entry name" value="D(-)-TARTRATE DEHYDRATASE"/>
    <property type="match status" value="1"/>
</dbReference>
<dbReference type="InterPro" id="IPR034593">
    <property type="entry name" value="DgoD-like"/>
</dbReference>
<dbReference type="InterPro" id="IPR036849">
    <property type="entry name" value="Enolase-like_C_sf"/>
</dbReference>
<dbReference type="SFLD" id="SFLDG00179">
    <property type="entry name" value="mandelate_racemase"/>
    <property type="match status" value="1"/>
</dbReference>
<dbReference type="Pfam" id="PF13378">
    <property type="entry name" value="MR_MLE_C"/>
    <property type="match status" value="1"/>
</dbReference>
<feature type="active site" description="Proton donor/acceptor" evidence="1">
    <location>
        <position position="323"/>
    </location>
</feature>
<dbReference type="GO" id="GO:0009063">
    <property type="term" value="P:amino acid catabolic process"/>
    <property type="evidence" value="ECO:0007669"/>
    <property type="project" value="InterPro"/>
</dbReference>
<dbReference type="SUPFAM" id="SSF54826">
    <property type="entry name" value="Enolase N-terminal domain-like"/>
    <property type="match status" value="1"/>
</dbReference>
<gene>
    <name evidence="4" type="ORF">C7440_0198</name>
</gene>
<evidence type="ECO:0000313" key="4">
    <source>
        <dbReference type="EMBL" id="PVY67815.1"/>
    </source>
</evidence>
<evidence type="ECO:0000313" key="5">
    <source>
        <dbReference type="Proteomes" id="UP000246145"/>
    </source>
</evidence>
<evidence type="ECO:0000259" key="3">
    <source>
        <dbReference type="SMART" id="SM00922"/>
    </source>
</evidence>
<dbReference type="InterPro" id="IPR034611">
    <property type="entry name" value="D-tartrate_dehydratase"/>
</dbReference>
<evidence type="ECO:0000256" key="1">
    <source>
        <dbReference type="PIRSR" id="PIRSR634611-1"/>
    </source>
</evidence>
<dbReference type="GO" id="GO:0046872">
    <property type="term" value="F:metal ion binding"/>
    <property type="evidence" value="ECO:0007669"/>
    <property type="project" value="UniProtKB-KW"/>
</dbReference>
<dbReference type="InterPro" id="IPR018110">
    <property type="entry name" value="Mandel_Rmase/mucon_lact_enz_CS"/>
</dbReference>
<feature type="domain" description="Mandelate racemase/muconate lactonizing enzyme C-terminal" evidence="3">
    <location>
        <begin position="163"/>
        <end position="261"/>
    </location>
</feature>
<name>A0A2U1CPK6_9BURK</name>
<dbReference type="SUPFAM" id="SSF51604">
    <property type="entry name" value="Enolase C-terminal domain-like"/>
    <property type="match status" value="1"/>
</dbReference>
<dbReference type="AlphaFoldDB" id="A0A2U1CPK6"/>
<keyword evidence="2" id="KW-0479">Metal-binding</keyword>
<dbReference type="SMART" id="SM00922">
    <property type="entry name" value="MR_MLE"/>
    <property type="match status" value="1"/>
</dbReference>
<dbReference type="Gene3D" id="3.30.390.10">
    <property type="entry name" value="Enolase-like, N-terminal domain"/>
    <property type="match status" value="1"/>
</dbReference>
<evidence type="ECO:0000256" key="2">
    <source>
        <dbReference type="PIRSR" id="PIRSR634611-3"/>
    </source>
</evidence>
<reference evidence="4 5" key="1">
    <citation type="submission" date="2018-04" db="EMBL/GenBank/DDBJ databases">
        <title>Genomic Encyclopedia of Type Strains, Phase IV (KMG-IV): sequencing the most valuable type-strain genomes for metagenomic binning, comparative biology and taxonomic classification.</title>
        <authorList>
            <person name="Goeker M."/>
        </authorList>
    </citation>
    <scope>NUCLEOTIDE SEQUENCE [LARGE SCALE GENOMIC DNA]</scope>
    <source>
        <strain evidence="4 5">DSM 10065</strain>
    </source>
</reference>
<comment type="caution">
    <text evidence="4">The sequence shown here is derived from an EMBL/GenBank/DDBJ whole genome shotgun (WGS) entry which is preliminary data.</text>
</comment>
<proteinExistence type="predicted"/>
<feature type="binding site" evidence="2">
    <location>
        <position position="266"/>
    </location>
    <ligand>
        <name>Mg(2+)</name>
        <dbReference type="ChEBI" id="CHEBI:18420"/>
    </ligand>
</feature>
<protein>
    <submittedName>
        <fullName evidence="4">L-alanine-DL-glutamate epimerase-like enolase superfamily enzyme</fullName>
    </submittedName>
</protein>
<feature type="binding site" evidence="2">
    <location>
        <position position="214"/>
    </location>
    <ligand>
        <name>Mg(2+)</name>
        <dbReference type="ChEBI" id="CHEBI:18420"/>
    </ligand>
</feature>
<dbReference type="EMBL" id="QEKO01000001">
    <property type="protein sequence ID" value="PVY67815.1"/>
    <property type="molecule type" value="Genomic_DNA"/>
</dbReference>
<dbReference type="SFLD" id="SFLDF00118">
    <property type="entry name" value="D-tartrate_dehydratase"/>
    <property type="match status" value="1"/>
</dbReference>
<dbReference type="OrthoDB" id="9802699at2"/>
<sequence length="389" mass="41915">MARIVNIIERTVSLASGMSNAGISFDTMTASAVVLVSDQLRNGKPLVGLAFDSIGRYGHGALLQERFIPRILQASPESYGAAAGAGIDPFKLWALMMKNEKAGGHGERAGAVGLLDAAAWDLQAKIEHKPLWALLNERFPGARQPSRTAIYASGGHYRPGVGAKGLADEIARYQDQGYRRFKIKTGALSIAEDQQRIEAVIRTLGDNASALSVDFNGCLAEHNALPWLEALQPYGLAWLEEPVEALDYQLLAHCARHSQTPVSTGENLFSLADTRNLLRYGGLRPGRDMLNVDISLGYGIVEYTRIIELMATLGWNKSACIPHAGHLLAAHAAAGLGLGGHETAPAHPLLGPYPNDYRVVDGYLQLGDKPGVGLEHMPGLQRLFTEMIP</sequence>
<dbReference type="InterPro" id="IPR029065">
    <property type="entry name" value="Enolase_C-like"/>
</dbReference>
<keyword evidence="5" id="KW-1185">Reference proteome</keyword>
<dbReference type="PROSITE" id="PS00909">
    <property type="entry name" value="MR_MLE_2"/>
    <property type="match status" value="1"/>
</dbReference>
<keyword evidence="2" id="KW-0460">Magnesium</keyword>
<comment type="cofactor">
    <cofactor evidence="2">
        <name>Mg(2+)</name>
        <dbReference type="ChEBI" id="CHEBI:18420"/>
    </cofactor>
    <text evidence="2">Binds 1 Mg(2+) ion per subunit.</text>
</comment>
<dbReference type="Proteomes" id="UP000246145">
    <property type="component" value="Unassembled WGS sequence"/>
</dbReference>
<accession>A0A2U1CPK6</accession>
<dbReference type="InterPro" id="IPR029017">
    <property type="entry name" value="Enolase-like_N"/>
</dbReference>
<dbReference type="Gene3D" id="3.20.20.120">
    <property type="entry name" value="Enolase-like C-terminal domain"/>
    <property type="match status" value="1"/>
</dbReference>
<feature type="binding site" evidence="2">
    <location>
        <position position="240"/>
    </location>
    <ligand>
        <name>Mg(2+)</name>
        <dbReference type="ChEBI" id="CHEBI:18420"/>
    </ligand>
</feature>
<dbReference type="PANTHER" id="PTHR48080">
    <property type="entry name" value="D-GALACTONATE DEHYDRATASE-RELATED"/>
    <property type="match status" value="1"/>
</dbReference>